<evidence type="ECO:0000256" key="1">
    <source>
        <dbReference type="SAM" id="Phobius"/>
    </source>
</evidence>
<name>A0A835U293_VANPL</name>
<organism evidence="2 3">
    <name type="scientific">Vanilla planifolia</name>
    <name type="common">Vanilla</name>
    <dbReference type="NCBI Taxonomy" id="51239"/>
    <lineage>
        <taxon>Eukaryota</taxon>
        <taxon>Viridiplantae</taxon>
        <taxon>Streptophyta</taxon>
        <taxon>Embryophyta</taxon>
        <taxon>Tracheophyta</taxon>
        <taxon>Spermatophyta</taxon>
        <taxon>Magnoliopsida</taxon>
        <taxon>Liliopsida</taxon>
        <taxon>Asparagales</taxon>
        <taxon>Orchidaceae</taxon>
        <taxon>Vanilloideae</taxon>
        <taxon>Vanilleae</taxon>
        <taxon>Vanilla</taxon>
    </lineage>
</organism>
<feature type="transmembrane region" description="Helical" evidence="1">
    <location>
        <begin position="37"/>
        <end position="56"/>
    </location>
</feature>
<gene>
    <name evidence="2" type="ORF">HPP92_028652</name>
</gene>
<dbReference type="Proteomes" id="UP000639772">
    <property type="component" value="Unassembled WGS sequence"/>
</dbReference>
<proteinExistence type="predicted"/>
<reference evidence="2 3" key="1">
    <citation type="journal article" date="2020" name="Nat. Food">
        <title>A phased Vanilla planifolia genome enables genetic improvement of flavour and production.</title>
        <authorList>
            <person name="Hasing T."/>
            <person name="Tang H."/>
            <person name="Brym M."/>
            <person name="Khazi F."/>
            <person name="Huang T."/>
            <person name="Chambers A.H."/>
        </authorList>
    </citation>
    <scope>NUCLEOTIDE SEQUENCE [LARGE SCALE GENOMIC DNA]</scope>
    <source>
        <tissue evidence="2">Leaf</tissue>
    </source>
</reference>
<accession>A0A835U293</accession>
<keyword evidence="1" id="KW-0812">Transmembrane</keyword>
<dbReference type="EMBL" id="JADCNM010000539">
    <property type="protein sequence ID" value="KAG0446814.1"/>
    <property type="molecule type" value="Genomic_DNA"/>
</dbReference>
<keyword evidence="1" id="KW-1133">Transmembrane helix</keyword>
<comment type="caution">
    <text evidence="2">The sequence shown here is derived from an EMBL/GenBank/DDBJ whole genome shotgun (WGS) entry which is preliminary data.</text>
</comment>
<evidence type="ECO:0000313" key="3">
    <source>
        <dbReference type="Proteomes" id="UP000639772"/>
    </source>
</evidence>
<dbReference type="AlphaFoldDB" id="A0A835U293"/>
<protein>
    <submittedName>
        <fullName evidence="2">Uncharacterized protein</fullName>
    </submittedName>
</protein>
<sequence length="58" mass="6673">MKEERFRTMSHQVLRQHGQSAGSTWPWSWSAAAERTFWSFCLVQFGGFFFSIIAIGTA</sequence>
<keyword evidence="1" id="KW-0472">Membrane</keyword>
<evidence type="ECO:0000313" key="2">
    <source>
        <dbReference type="EMBL" id="KAG0446814.1"/>
    </source>
</evidence>